<dbReference type="PANTHER" id="PTHR43622:SF7">
    <property type="entry name" value="3-DEHYDROQUINATE SYNTHASE, CHLOROPLASTIC"/>
    <property type="match status" value="1"/>
</dbReference>
<evidence type="ECO:0000313" key="21">
    <source>
        <dbReference type="EMBL" id="GLQ00359.1"/>
    </source>
</evidence>
<dbReference type="InterPro" id="IPR016037">
    <property type="entry name" value="DHQ_synth_AroB"/>
</dbReference>
<comment type="catalytic activity">
    <reaction evidence="1 18">
        <text>7-phospho-2-dehydro-3-deoxy-D-arabino-heptonate = 3-dehydroquinate + phosphate</text>
        <dbReference type="Rhea" id="RHEA:21968"/>
        <dbReference type="ChEBI" id="CHEBI:32364"/>
        <dbReference type="ChEBI" id="CHEBI:43474"/>
        <dbReference type="ChEBI" id="CHEBI:58394"/>
        <dbReference type="EC" id="4.2.3.4"/>
    </reaction>
</comment>
<proteinExistence type="inferred from homology"/>
<keyword evidence="15 18" id="KW-0057">Aromatic amino acid biosynthesis</keyword>
<evidence type="ECO:0000256" key="17">
    <source>
        <dbReference type="ARBA" id="ARBA00023285"/>
    </source>
</evidence>
<keyword evidence="17 18" id="KW-0170">Cobalt</keyword>
<keyword evidence="22" id="KW-1185">Reference proteome</keyword>
<evidence type="ECO:0000256" key="14">
    <source>
        <dbReference type="ARBA" id="ARBA00023027"/>
    </source>
</evidence>
<dbReference type="PANTHER" id="PTHR43622">
    <property type="entry name" value="3-DEHYDROQUINATE SYNTHASE"/>
    <property type="match status" value="1"/>
</dbReference>
<gene>
    <name evidence="18 21" type="primary">aroB</name>
    <name evidence="21" type="ORF">GCM10007891_22120</name>
</gene>
<comment type="cofactor">
    <cofactor evidence="18">
        <name>Co(2+)</name>
        <dbReference type="ChEBI" id="CHEBI:48828"/>
    </cofactor>
    <cofactor evidence="18">
        <name>Zn(2+)</name>
        <dbReference type="ChEBI" id="CHEBI:29105"/>
    </cofactor>
    <text evidence="18">Binds 1 divalent metal cation per subunit. Can use either Co(2+) or Zn(2+).</text>
</comment>
<feature type="binding site" evidence="18">
    <location>
        <begin position="103"/>
        <end position="107"/>
    </location>
    <ligand>
        <name>NAD(+)</name>
        <dbReference type="ChEBI" id="CHEBI:57540"/>
    </ligand>
</feature>
<evidence type="ECO:0000256" key="16">
    <source>
        <dbReference type="ARBA" id="ARBA00023239"/>
    </source>
</evidence>
<evidence type="ECO:0000256" key="7">
    <source>
        <dbReference type="ARBA" id="ARBA00013031"/>
    </source>
</evidence>
<organism evidence="21 22">
    <name type="scientific">Methylophaga thalassica</name>
    <dbReference type="NCBI Taxonomy" id="40223"/>
    <lineage>
        <taxon>Bacteria</taxon>
        <taxon>Pseudomonadati</taxon>
        <taxon>Pseudomonadota</taxon>
        <taxon>Gammaproteobacteria</taxon>
        <taxon>Thiotrichales</taxon>
        <taxon>Piscirickettsiaceae</taxon>
        <taxon>Methylophaga</taxon>
    </lineage>
</organism>
<evidence type="ECO:0000256" key="3">
    <source>
        <dbReference type="ARBA" id="ARBA00003485"/>
    </source>
</evidence>
<evidence type="ECO:0000256" key="8">
    <source>
        <dbReference type="ARBA" id="ARBA00017684"/>
    </source>
</evidence>
<feature type="binding site" evidence="18">
    <location>
        <position position="149"/>
    </location>
    <ligand>
        <name>NAD(+)</name>
        <dbReference type="ChEBI" id="CHEBI:57540"/>
    </ligand>
</feature>
<keyword evidence="9 18" id="KW-0963">Cytoplasm</keyword>
<evidence type="ECO:0000256" key="6">
    <source>
        <dbReference type="ARBA" id="ARBA00005412"/>
    </source>
</evidence>
<dbReference type="EMBL" id="BSND01000006">
    <property type="protein sequence ID" value="GLQ00359.1"/>
    <property type="molecule type" value="Genomic_DNA"/>
</dbReference>
<dbReference type="InterPro" id="IPR050071">
    <property type="entry name" value="Dehydroquinate_synthase"/>
</dbReference>
<comment type="cofactor">
    <cofactor evidence="2 18">
        <name>NAD(+)</name>
        <dbReference type="ChEBI" id="CHEBI:57540"/>
    </cofactor>
</comment>
<feature type="binding site" evidence="18">
    <location>
        <position position="262"/>
    </location>
    <ligand>
        <name>Zn(2+)</name>
        <dbReference type="ChEBI" id="CHEBI:29105"/>
    </ligand>
</feature>
<evidence type="ECO:0000256" key="18">
    <source>
        <dbReference type="HAMAP-Rule" id="MF_00110"/>
    </source>
</evidence>
<dbReference type="Pfam" id="PF24621">
    <property type="entry name" value="DHQS_C"/>
    <property type="match status" value="1"/>
</dbReference>
<dbReference type="Gene3D" id="3.40.50.1970">
    <property type="match status" value="1"/>
</dbReference>
<evidence type="ECO:0000259" key="19">
    <source>
        <dbReference type="Pfam" id="PF01761"/>
    </source>
</evidence>
<keyword evidence="12 18" id="KW-0547">Nucleotide-binding</keyword>
<evidence type="ECO:0000256" key="2">
    <source>
        <dbReference type="ARBA" id="ARBA00001911"/>
    </source>
</evidence>
<keyword evidence="14 18" id="KW-0520">NAD</keyword>
<dbReference type="EC" id="4.2.3.4" evidence="7 18"/>
<feature type="binding site" evidence="18">
    <location>
        <begin position="167"/>
        <end position="170"/>
    </location>
    <ligand>
        <name>NAD(+)</name>
        <dbReference type="ChEBI" id="CHEBI:57540"/>
    </ligand>
</feature>
<dbReference type="Pfam" id="PF01761">
    <property type="entry name" value="DHQ_synthase"/>
    <property type="match status" value="1"/>
</dbReference>
<dbReference type="InterPro" id="IPR056179">
    <property type="entry name" value="DHQS_C"/>
</dbReference>
<comment type="subcellular location">
    <subcellularLocation>
        <location evidence="4 18">Cytoplasm</location>
    </subcellularLocation>
</comment>
<protein>
    <recommendedName>
        <fullName evidence="8 18">3-dehydroquinate synthase</fullName>
        <shortName evidence="18">DHQS</shortName>
        <ecNumber evidence="7 18">4.2.3.4</ecNumber>
    </recommendedName>
</protein>
<keyword evidence="10 18" id="KW-0028">Amino-acid biosynthesis</keyword>
<accession>A0ABQ5TX65</accession>
<feature type="binding site" evidence="18">
    <location>
        <position position="182"/>
    </location>
    <ligand>
        <name>Zn(2+)</name>
        <dbReference type="ChEBI" id="CHEBI:29105"/>
    </ligand>
</feature>
<dbReference type="InterPro" id="IPR030960">
    <property type="entry name" value="DHQS/DOIS_N"/>
</dbReference>
<evidence type="ECO:0000259" key="20">
    <source>
        <dbReference type="Pfam" id="PF24621"/>
    </source>
</evidence>
<reference evidence="21" key="2">
    <citation type="submission" date="2023-01" db="EMBL/GenBank/DDBJ databases">
        <title>Draft genome sequence of Methylophaga thalassica strain NBRC 102424.</title>
        <authorList>
            <person name="Sun Q."/>
            <person name="Mori K."/>
        </authorList>
    </citation>
    <scope>NUCLEOTIDE SEQUENCE</scope>
    <source>
        <strain evidence="21">NBRC 102424</strain>
    </source>
</reference>
<keyword evidence="16 18" id="KW-0456">Lyase</keyword>
<evidence type="ECO:0000256" key="11">
    <source>
        <dbReference type="ARBA" id="ARBA00022723"/>
    </source>
</evidence>
<feature type="domain" description="3-dehydroquinate synthase C-terminal" evidence="20">
    <location>
        <begin position="179"/>
        <end position="323"/>
    </location>
</feature>
<dbReference type="Proteomes" id="UP001161423">
    <property type="component" value="Unassembled WGS sequence"/>
</dbReference>
<dbReference type="RefSeq" id="WP_284723359.1">
    <property type="nucleotide sequence ID" value="NZ_BSND01000006.1"/>
</dbReference>
<name>A0ABQ5TX65_9GAMM</name>
<evidence type="ECO:0000256" key="12">
    <source>
        <dbReference type="ARBA" id="ARBA00022741"/>
    </source>
</evidence>
<dbReference type="PIRSF" id="PIRSF001455">
    <property type="entry name" value="DHQ_synth"/>
    <property type="match status" value="1"/>
</dbReference>
<dbReference type="InterPro" id="IPR030963">
    <property type="entry name" value="DHQ_synth_fam"/>
</dbReference>
<sequence length="361" mass="39697">MKTLQVELAERSYPIYIGTDLLSQKELLTKHIKRQEVLIVTNETIAPLYLDKVSALLTEFKCDSVVLPDGESYKTLEVMNHIFDKLLSEQFSRQVTLIALGGGVIGDMTGFAAACYQRGVPFIQIPTTLLSQVDSSVGGKTAVNHALGKNMIGAFYQPQCVVADTNTLNTLDDRQLASGLAEVIKYGLINDLDFFEWLEKNISALKQRDSQALAYAIERSCQDKADIVAKDETEQDVRALLNLGHTFGHAIETGMGYGNWLHGEAIATGMLMAADLSARQGWMSADEVSRIADLFLAAGLPVQSPQEMSAEKFLSLMSVDKKVQDGVIRLVLLKGIGKAIISDDYDLEKLQETLVAFQEKQ</sequence>
<dbReference type="SUPFAM" id="SSF56796">
    <property type="entry name" value="Dehydroquinate synthase-like"/>
    <property type="match status" value="1"/>
</dbReference>
<feature type="binding site" evidence="18">
    <location>
        <position position="140"/>
    </location>
    <ligand>
        <name>NAD(+)</name>
        <dbReference type="ChEBI" id="CHEBI:57540"/>
    </ligand>
</feature>
<feature type="binding site" evidence="18">
    <location>
        <begin position="127"/>
        <end position="128"/>
    </location>
    <ligand>
        <name>NAD(+)</name>
        <dbReference type="ChEBI" id="CHEBI:57540"/>
    </ligand>
</feature>
<comment type="function">
    <text evidence="3 18">Catalyzes the conversion of 3-deoxy-D-arabino-heptulosonate 7-phosphate (DAHP) to dehydroquinate (DHQ).</text>
</comment>
<comment type="pathway">
    <text evidence="5 18">Metabolic intermediate biosynthesis; chorismate biosynthesis; chorismate from D-erythrose 4-phosphate and phosphoenolpyruvate: step 2/7.</text>
</comment>
<dbReference type="Gene3D" id="1.20.1090.10">
    <property type="entry name" value="Dehydroquinate synthase-like - alpha domain"/>
    <property type="match status" value="1"/>
</dbReference>
<dbReference type="NCBIfam" id="TIGR01357">
    <property type="entry name" value="aroB"/>
    <property type="match status" value="1"/>
</dbReference>
<dbReference type="CDD" id="cd08195">
    <property type="entry name" value="DHQS"/>
    <property type="match status" value="1"/>
</dbReference>
<comment type="caution">
    <text evidence="21">The sequence shown here is derived from an EMBL/GenBank/DDBJ whole genome shotgun (WGS) entry which is preliminary data.</text>
</comment>
<dbReference type="HAMAP" id="MF_00110">
    <property type="entry name" value="DHQ_synthase"/>
    <property type="match status" value="1"/>
</dbReference>
<reference evidence="21" key="1">
    <citation type="journal article" date="2014" name="Int. J. Syst. Evol. Microbiol.">
        <title>Complete genome of a new Firmicutes species belonging to the dominant human colonic microbiota ('Ruminococcus bicirculans') reveals two chromosomes and a selective capacity to utilize plant glucans.</title>
        <authorList>
            <consortium name="NISC Comparative Sequencing Program"/>
            <person name="Wegmann U."/>
            <person name="Louis P."/>
            <person name="Goesmann A."/>
            <person name="Henrissat B."/>
            <person name="Duncan S.H."/>
            <person name="Flint H.J."/>
        </authorList>
    </citation>
    <scope>NUCLEOTIDE SEQUENCE</scope>
    <source>
        <strain evidence="21">NBRC 102424</strain>
    </source>
</reference>
<evidence type="ECO:0000313" key="22">
    <source>
        <dbReference type="Proteomes" id="UP001161423"/>
    </source>
</evidence>
<feature type="domain" description="3-dehydroquinate synthase N-terminal" evidence="19">
    <location>
        <begin position="65"/>
        <end position="177"/>
    </location>
</feature>
<evidence type="ECO:0000256" key="1">
    <source>
        <dbReference type="ARBA" id="ARBA00001393"/>
    </source>
</evidence>
<evidence type="ECO:0000256" key="10">
    <source>
        <dbReference type="ARBA" id="ARBA00022605"/>
    </source>
</evidence>
<keyword evidence="11 18" id="KW-0479">Metal-binding</keyword>
<evidence type="ECO:0000256" key="5">
    <source>
        <dbReference type="ARBA" id="ARBA00004661"/>
    </source>
</evidence>
<evidence type="ECO:0000256" key="4">
    <source>
        <dbReference type="ARBA" id="ARBA00004496"/>
    </source>
</evidence>
<evidence type="ECO:0000256" key="9">
    <source>
        <dbReference type="ARBA" id="ARBA00022490"/>
    </source>
</evidence>
<feature type="binding site" evidence="18">
    <location>
        <begin position="69"/>
        <end position="74"/>
    </location>
    <ligand>
        <name>NAD(+)</name>
        <dbReference type="ChEBI" id="CHEBI:57540"/>
    </ligand>
</feature>
<feature type="binding site" evidence="18">
    <location>
        <position position="245"/>
    </location>
    <ligand>
        <name>Zn(2+)</name>
        <dbReference type="ChEBI" id="CHEBI:29105"/>
    </ligand>
</feature>
<keyword evidence="13 18" id="KW-0862">Zinc</keyword>
<evidence type="ECO:0000256" key="15">
    <source>
        <dbReference type="ARBA" id="ARBA00023141"/>
    </source>
</evidence>
<comment type="similarity">
    <text evidence="6 18">Belongs to the sugar phosphate cyclases superfamily. Dehydroquinate synthase family.</text>
</comment>
<evidence type="ECO:0000256" key="13">
    <source>
        <dbReference type="ARBA" id="ARBA00022833"/>
    </source>
</evidence>